<feature type="domain" description="Major facilitator superfamily (MFS) profile" evidence="8">
    <location>
        <begin position="63"/>
        <end position="555"/>
    </location>
</feature>
<dbReference type="GO" id="GO:0005886">
    <property type="term" value="C:plasma membrane"/>
    <property type="evidence" value="ECO:0007669"/>
    <property type="project" value="TreeGrafter"/>
</dbReference>
<comment type="subcellular location">
    <subcellularLocation>
        <location evidence="1">Membrane</location>
        <topology evidence="1">Multi-pass membrane protein</topology>
    </subcellularLocation>
</comment>
<comment type="similarity">
    <text evidence="2">Belongs to the major facilitator superfamily. TCR/Tet family.</text>
</comment>
<dbReference type="PANTHER" id="PTHR23501:SF158">
    <property type="entry name" value="TRANSPORTER, PUTATIVE (AFU_ORTHOLOGUE AFUA_5G14490)-RELATED"/>
    <property type="match status" value="1"/>
</dbReference>
<dbReference type="PROSITE" id="PS50850">
    <property type="entry name" value="MFS"/>
    <property type="match status" value="1"/>
</dbReference>
<sequence length="1316" mass="142340">MADTDAIKLAVAPSTDEPTVLETTPAALAGPAVVPAPADKAVIDPVEVATEDEERTSWRLYAILASLFLSLFIAALDQTIVATCIPTIAASLHSATGYVWIGGAYLLATAAAGPIWARGSDIWGRKPALLAAIVLFAVASTIAALSRNMPTMIAGRALQGVAGGGVFPLVTITISDLFSVRRRSLYLGALAIVWAVAGSAGPLLGGALTQLASWRWCFWINLPICGVSFVLVVLFLDVHNPRTPLKDGLRAVDWLGTVAILAVTLLVLLGLDFGGATFPWNSPKVIALIAVGVSMIGVFVYTEARLATFPIMPLGMFTHWHNIAICIMSFGHNMVAIGCEFYLPLYFQSAKQASPLRSGLMLIPMTAAEAAVDILSGVLIHYTGRYREMMWVGTSLMALGTGLFLIFTPDTPIGTIIGIEIIGGVGTALLFQSPMLAVQNTVRQSETATATATMGFIRNVATALSVVLGGVVLQNGMNTEQHTLGAAGLNGTTLAAFAGNQAAANVDLVADIADAGQRRAVQDAFSASIKNIFLMYTVIAGVSVLASLFVRQRKLQTEHSETKTGIDNLKKRDCGRAAISNGRTVHGVFIIHTPSVTLQSPLPSRVIPRLHRLTASRHPARIAHVARLPKNVTHLAEHLVHRVNGPDDVQVLVLWYHLGVHDAHMRLTEAALCPTARAAATLTTFEGCKDGPWQEAPQQPAAVHEIVAATHPQRKWWDPLVVPGRRARNAVSQGIVFVFVFGRARLVGLVGLISLICLGRSVSLRLFTPPLFLGRQDALVPRKPLAAQPPPHRLGADIHWRKLEHAVAQAAVPPRVGPFKQERKYPVPQPAVQPAGQQRVYLHHERDKRVDAKHDAEHGGRDDAHELEIHLANQATRIHRRRQRTKDGQGLAQIRPLLLGQGHERLGGALRVAHQAQVRKARLAQHTRRQRGQVKDAHLANVPAPHARIRGVQHGVARLEAAAVVAEPHVVPGFAEVEGERVVVADTIGAGALQQAVHEQNGELGPLVVGPWLVQHRLLGRGTLFLCRLVEQQPRPPVLAGLRWPWRVLVRVDNVPQVDEEAVFGLHLERLDIEPHAARIVSHVRHKRVGPAGRGRVCGVADTSTCRVFVFAAVASLPLPPLLPPPIAVQVMAQLRAALLLGIQRSVGVRVAQRQAAGHASKGARDAREERAEDNDAQERQAEKKRRHTEGGALQVAQNRRRAVQRQRGEERVGVGWRHGALQCAFGRPLHGRCEALLGPLCLFLPLFLANVKQLLGRRSRARLIRRPIGGLIGGSCFFWSRGFVRRSLFIQDLCLALQLVFEDVELVGLGQGHGR</sequence>
<dbReference type="Pfam" id="PF07690">
    <property type="entry name" value="MFS_1"/>
    <property type="match status" value="1"/>
</dbReference>
<keyword evidence="3 7" id="KW-0812">Transmembrane</keyword>
<name>A0A0F2LU31_SPOSC</name>
<dbReference type="GeneID" id="27666849"/>
<evidence type="ECO:0000256" key="4">
    <source>
        <dbReference type="ARBA" id="ARBA00022989"/>
    </source>
</evidence>
<dbReference type="RefSeq" id="XP_016583638.1">
    <property type="nucleotide sequence ID" value="XM_016731572.1"/>
</dbReference>
<dbReference type="SUPFAM" id="SSF103473">
    <property type="entry name" value="MFS general substrate transporter"/>
    <property type="match status" value="1"/>
</dbReference>
<dbReference type="OrthoDB" id="10021397at2759"/>
<feature type="transmembrane region" description="Helical" evidence="7">
    <location>
        <begin position="285"/>
        <end position="302"/>
    </location>
</feature>
<feature type="transmembrane region" description="Helical" evidence="7">
    <location>
        <begin position="60"/>
        <end position="89"/>
    </location>
</feature>
<feature type="transmembrane region" description="Helical" evidence="7">
    <location>
        <begin position="251"/>
        <end position="273"/>
    </location>
</feature>
<dbReference type="EMBL" id="AXCR01000012">
    <property type="protein sequence ID" value="KJR80962.1"/>
    <property type="molecule type" value="Genomic_DNA"/>
</dbReference>
<dbReference type="VEuPathDB" id="FungiDB:SPSK_04809"/>
<feature type="transmembrane region" description="Helical" evidence="7">
    <location>
        <begin position="389"/>
        <end position="407"/>
    </location>
</feature>
<dbReference type="CDD" id="cd17502">
    <property type="entry name" value="MFS_Azr1_MDR_like"/>
    <property type="match status" value="1"/>
</dbReference>
<evidence type="ECO:0000259" key="8">
    <source>
        <dbReference type="PROSITE" id="PS50850"/>
    </source>
</evidence>
<evidence type="ECO:0000313" key="10">
    <source>
        <dbReference type="Proteomes" id="UP000033710"/>
    </source>
</evidence>
<feature type="transmembrane region" description="Helical" evidence="7">
    <location>
        <begin position="532"/>
        <end position="550"/>
    </location>
</feature>
<feature type="region of interest" description="Disordered" evidence="6">
    <location>
        <begin position="1155"/>
        <end position="1207"/>
    </location>
</feature>
<dbReference type="Proteomes" id="UP000033710">
    <property type="component" value="Unassembled WGS sequence"/>
</dbReference>
<dbReference type="InterPro" id="IPR011701">
    <property type="entry name" value="MFS"/>
</dbReference>
<feature type="transmembrane region" description="Helical" evidence="7">
    <location>
        <begin position="185"/>
        <end position="206"/>
    </location>
</feature>
<protein>
    <recommendedName>
        <fullName evidence="8">Major facilitator superfamily (MFS) profile domain-containing protein</fullName>
    </recommendedName>
</protein>
<feature type="transmembrane region" description="Helical" evidence="7">
    <location>
        <begin position="128"/>
        <end position="145"/>
    </location>
</feature>
<evidence type="ECO:0000256" key="7">
    <source>
        <dbReference type="SAM" id="Phobius"/>
    </source>
</evidence>
<dbReference type="InterPro" id="IPR036259">
    <property type="entry name" value="MFS_trans_sf"/>
</dbReference>
<feature type="transmembrane region" description="Helical" evidence="7">
    <location>
        <begin position="359"/>
        <end position="382"/>
    </location>
</feature>
<evidence type="ECO:0000256" key="3">
    <source>
        <dbReference type="ARBA" id="ARBA00022692"/>
    </source>
</evidence>
<accession>A0A0F2LU31</accession>
<dbReference type="FunFam" id="1.20.1720.10:FF:000014">
    <property type="entry name" value="MFS drug transporter, putative"/>
    <property type="match status" value="1"/>
</dbReference>
<dbReference type="Gene3D" id="1.20.1250.20">
    <property type="entry name" value="MFS general substrate transporter like domains"/>
    <property type="match status" value="1"/>
</dbReference>
<evidence type="ECO:0000256" key="1">
    <source>
        <dbReference type="ARBA" id="ARBA00004141"/>
    </source>
</evidence>
<organism evidence="9 10">
    <name type="scientific">Sporothrix schenckii 1099-18</name>
    <dbReference type="NCBI Taxonomy" id="1397361"/>
    <lineage>
        <taxon>Eukaryota</taxon>
        <taxon>Fungi</taxon>
        <taxon>Dikarya</taxon>
        <taxon>Ascomycota</taxon>
        <taxon>Pezizomycotina</taxon>
        <taxon>Sordariomycetes</taxon>
        <taxon>Sordariomycetidae</taxon>
        <taxon>Ophiostomatales</taxon>
        <taxon>Ophiostomataceae</taxon>
        <taxon>Sporothrix</taxon>
    </lineage>
</organism>
<dbReference type="GO" id="GO:0022857">
    <property type="term" value="F:transmembrane transporter activity"/>
    <property type="evidence" value="ECO:0007669"/>
    <property type="project" value="InterPro"/>
</dbReference>
<dbReference type="PANTHER" id="PTHR23501">
    <property type="entry name" value="MAJOR FACILITATOR SUPERFAMILY"/>
    <property type="match status" value="1"/>
</dbReference>
<reference evidence="9 10" key="1">
    <citation type="journal article" date="2014" name="BMC Genomics">
        <title>Comparative genomics of the major fungal agents of human and animal Sporotrichosis: Sporothrix schenckii and Sporothrix brasiliensis.</title>
        <authorList>
            <person name="Teixeira M.M."/>
            <person name="de Almeida L.G."/>
            <person name="Kubitschek-Barreira P."/>
            <person name="Alves F.L."/>
            <person name="Kioshima E.S."/>
            <person name="Abadio A.K."/>
            <person name="Fernandes L."/>
            <person name="Derengowski L.S."/>
            <person name="Ferreira K.S."/>
            <person name="Souza R.C."/>
            <person name="Ruiz J.C."/>
            <person name="de Andrade N.C."/>
            <person name="Paes H.C."/>
            <person name="Nicola A.M."/>
            <person name="Albuquerque P."/>
            <person name="Gerber A.L."/>
            <person name="Martins V.P."/>
            <person name="Peconick L.D."/>
            <person name="Neto A.V."/>
            <person name="Chaucanez C.B."/>
            <person name="Silva P.A."/>
            <person name="Cunha O.L."/>
            <person name="de Oliveira F.F."/>
            <person name="dos Santos T.C."/>
            <person name="Barros A.L."/>
            <person name="Soares M.A."/>
            <person name="de Oliveira L.M."/>
            <person name="Marini M.M."/>
            <person name="Villalobos-Duno H."/>
            <person name="Cunha M.M."/>
            <person name="de Hoog S."/>
            <person name="da Silveira J.F."/>
            <person name="Henrissat B."/>
            <person name="Nino-Vega G.A."/>
            <person name="Cisalpino P.S."/>
            <person name="Mora-Montes H.M."/>
            <person name="Almeida S.R."/>
            <person name="Stajich J.E."/>
            <person name="Lopes-Bezerra L.M."/>
            <person name="Vasconcelos A.T."/>
            <person name="Felipe M.S."/>
        </authorList>
    </citation>
    <scope>NUCLEOTIDE SEQUENCE [LARGE SCALE GENOMIC DNA]</scope>
    <source>
        <strain evidence="9 10">1099-18</strain>
    </source>
</reference>
<keyword evidence="4 7" id="KW-1133">Transmembrane helix</keyword>
<keyword evidence="5 7" id="KW-0472">Membrane</keyword>
<reference evidence="9 10" key="2">
    <citation type="journal article" date="2015" name="Eukaryot. Cell">
        <title>Asexual propagation of a virulent clone complex in a human and feline outbreak of sporotrichosis.</title>
        <authorList>
            <person name="Teixeira Mde M."/>
            <person name="Rodrigues A.M."/>
            <person name="Tsui C.K."/>
            <person name="de Almeida L.G."/>
            <person name="Van Diepeningen A.D."/>
            <person name="van den Ende B.G."/>
            <person name="Fernandes G.F."/>
            <person name="Kano R."/>
            <person name="Hamelin R.C."/>
            <person name="Lopes-Bezerra L.M."/>
            <person name="Vasconcelos A.T."/>
            <person name="de Hoog S."/>
            <person name="de Camargo Z.P."/>
            <person name="Felipe M.S."/>
        </authorList>
    </citation>
    <scope>NUCLEOTIDE SEQUENCE [LARGE SCALE GENOMIC DNA]</scope>
    <source>
        <strain evidence="9 10">1099-18</strain>
    </source>
</reference>
<proteinExistence type="inferred from homology"/>
<evidence type="ECO:0000256" key="6">
    <source>
        <dbReference type="SAM" id="MobiDB-lite"/>
    </source>
</evidence>
<feature type="transmembrane region" description="Helical" evidence="7">
    <location>
        <begin position="157"/>
        <end position="178"/>
    </location>
</feature>
<evidence type="ECO:0000256" key="5">
    <source>
        <dbReference type="ARBA" id="ARBA00023136"/>
    </source>
</evidence>
<gene>
    <name evidence="9" type="ORF">SPSK_04809</name>
</gene>
<evidence type="ECO:0000313" key="9">
    <source>
        <dbReference type="EMBL" id="KJR80962.1"/>
    </source>
</evidence>
<dbReference type="Gene3D" id="1.20.1720.10">
    <property type="entry name" value="Multidrug resistance protein D"/>
    <property type="match status" value="1"/>
</dbReference>
<evidence type="ECO:0000256" key="2">
    <source>
        <dbReference type="ARBA" id="ARBA00007520"/>
    </source>
</evidence>
<feature type="transmembrane region" description="Helical" evidence="7">
    <location>
        <begin position="413"/>
        <end position="431"/>
    </location>
</feature>
<feature type="transmembrane region" description="Helical" evidence="7">
    <location>
        <begin position="95"/>
        <end position="116"/>
    </location>
</feature>
<comment type="caution">
    <text evidence="9">The sequence shown here is derived from an EMBL/GenBank/DDBJ whole genome shotgun (WGS) entry which is preliminary data.</text>
</comment>
<dbReference type="InterPro" id="IPR020846">
    <property type="entry name" value="MFS_dom"/>
</dbReference>
<feature type="transmembrane region" description="Helical" evidence="7">
    <location>
        <begin position="452"/>
        <end position="473"/>
    </location>
</feature>
<feature type="transmembrane region" description="Helical" evidence="7">
    <location>
        <begin position="218"/>
        <end position="239"/>
    </location>
</feature>
<dbReference type="KEGG" id="ssck:SPSK_04809"/>
<feature type="transmembrane region" description="Helical" evidence="7">
    <location>
        <begin position="735"/>
        <end position="756"/>
    </location>
</feature>
<feature type="transmembrane region" description="Helical" evidence="7">
    <location>
        <begin position="323"/>
        <end position="347"/>
    </location>
</feature>